<organism evidence="2 3">
    <name type="scientific">Smittium mucronatum</name>
    <dbReference type="NCBI Taxonomy" id="133383"/>
    <lineage>
        <taxon>Eukaryota</taxon>
        <taxon>Fungi</taxon>
        <taxon>Fungi incertae sedis</taxon>
        <taxon>Zoopagomycota</taxon>
        <taxon>Kickxellomycotina</taxon>
        <taxon>Harpellomycetes</taxon>
        <taxon>Harpellales</taxon>
        <taxon>Legeriomycetaceae</taxon>
        <taxon>Smittium</taxon>
    </lineage>
</organism>
<dbReference type="AlphaFoldDB" id="A0A1R0GY22"/>
<name>A0A1R0GY22_9FUNG</name>
<evidence type="ECO:0000313" key="2">
    <source>
        <dbReference type="EMBL" id="OLY81801.1"/>
    </source>
</evidence>
<dbReference type="Proteomes" id="UP000187455">
    <property type="component" value="Unassembled WGS sequence"/>
</dbReference>
<protein>
    <submittedName>
        <fullName evidence="2">Uncharacterized protein</fullName>
    </submittedName>
</protein>
<feature type="region of interest" description="Disordered" evidence="1">
    <location>
        <begin position="60"/>
        <end position="83"/>
    </location>
</feature>
<comment type="caution">
    <text evidence="2">The sequence shown here is derived from an EMBL/GenBank/DDBJ whole genome shotgun (WGS) entry which is preliminary data.</text>
</comment>
<evidence type="ECO:0000256" key="1">
    <source>
        <dbReference type="SAM" id="MobiDB-lite"/>
    </source>
</evidence>
<dbReference type="OrthoDB" id="5643314at2759"/>
<proteinExistence type="predicted"/>
<gene>
    <name evidence="2" type="ORF">AYI68_g4086</name>
</gene>
<keyword evidence="3" id="KW-1185">Reference proteome</keyword>
<accession>A0A1R0GY22</accession>
<dbReference type="EMBL" id="LSSL01002152">
    <property type="protein sequence ID" value="OLY81801.1"/>
    <property type="molecule type" value="Genomic_DNA"/>
</dbReference>
<reference evidence="2 3" key="1">
    <citation type="journal article" date="2016" name="Mol. Biol. Evol.">
        <title>Genome-Wide Survey of Gut Fungi (Harpellales) Reveals the First Horizontally Transferred Ubiquitin Gene from a Mosquito Host.</title>
        <authorList>
            <person name="Wang Y."/>
            <person name="White M.M."/>
            <person name="Kvist S."/>
            <person name="Moncalvo J.M."/>
        </authorList>
    </citation>
    <scope>NUCLEOTIDE SEQUENCE [LARGE SCALE GENOMIC DNA]</scope>
    <source>
        <strain evidence="2 3">ALG-7-W6</strain>
    </source>
</reference>
<feature type="compositionally biased region" description="Basic and acidic residues" evidence="1">
    <location>
        <begin position="69"/>
        <end position="79"/>
    </location>
</feature>
<evidence type="ECO:0000313" key="3">
    <source>
        <dbReference type="Proteomes" id="UP000187455"/>
    </source>
</evidence>
<sequence length="223" mass="25277">MNITPHLGEIELSITNLAENSPVQFDQVYFQFEDEPDLFPYFQDDVSVCIIELDTLPSQNQVENSSISERNKPKYENDSNKVPSDINIDTLGDLLGNLKIKDGSSISEKRKSDSSQNKIIPREFSVKSVKSLSSEMIIVEHDSSADFFDEKLEGSDVQLEKTQNLNIEVKTVLRNRIKDNEEYARFSEIAAGDQTNHETDLDTLKETLFSCKERAAFVKSAMI</sequence>